<dbReference type="SMART" id="SM00220">
    <property type="entry name" value="S_TKc"/>
    <property type="match status" value="1"/>
</dbReference>
<evidence type="ECO:0000256" key="1">
    <source>
        <dbReference type="ARBA" id="ARBA00008171"/>
    </source>
</evidence>
<keyword evidence="2" id="KW-0808">Transferase</keyword>
<dbReference type="PANTHER" id="PTHR26392:SF92">
    <property type="entry name" value="PROTEIN KINASE DOMAIN-CONTAINING PROTEIN"/>
    <property type="match status" value="1"/>
</dbReference>
<dbReference type="PANTHER" id="PTHR26392">
    <property type="entry name" value="MITOGEN-ACTIVATED PROTEIN KINASE KINASE KINASE 7-RELATED"/>
    <property type="match status" value="1"/>
</dbReference>
<keyword evidence="8" id="KW-1185">Reference proteome</keyword>
<dbReference type="GO" id="GO:0004674">
    <property type="term" value="F:protein serine/threonine kinase activity"/>
    <property type="evidence" value="ECO:0007669"/>
    <property type="project" value="UniProtKB-KW"/>
</dbReference>
<proteinExistence type="inferred from homology"/>
<evidence type="ECO:0000256" key="3">
    <source>
        <dbReference type="ARBA" id="ARBA00022741"/>
    </source>
</evidence>
<evidence type="ECO:0000313" key="8">
    <source>
        <dbReference type="Proteomes" id="UP001634394"/>
    </source>
</evidence>
<dbReference type="InterPro" id="IPR001245">
    <property type="entry name" value="Ser-Thr/Tyr_kinase_cat_dom"/>
</dbReference>
<dbReference type="InterPro" id="IPR011009">
    <property type="entry name" value="Kinase-like_dom_sf"/>
</dbReference>
<dbReference type="InterPro" id="IPR000719">
    <property type="entry name" value="Prot_kinase_dom"/>
</dbReference>
<protein>
    <recommendedName>
        <fullName evidence="6">Protein kinase domain-containing protein</fullName>
    </recommendedName>
</protein>
<accession>A0ABD3W405</accession>
<keyword evidence="3 5" id="KW-0547">Nucleotide-binding</keyword>
<evidence type="ECO:0000259" key="6">
    <source>
        <dbReference type="PROSITE" id="PS50011"/>
    </source>
</evidence>
<comment type="similarity">
    <text evidence="1">Belongs to the protein kinase superfamily. TKL Ser/Thr protein kinase family. ROCO subfamily.</text>
</comment>
<dbReference type="Pfam" id="PF07714">
    <property type="entry name" value="PK_Tyr_Ser-Thr"/>
    <property type="match status" value="1"/>
</dbReference>
<comment type="caution">
    <text evidence="7">The sequence shown here is derived from an EMBL/GenBank/DDBJ whole genome shotgun (WGS) entry which is preliminary data.</text>
</comment>
<dbReference type="PROSITE" id="PS00107">
    <property type="entry name" value="PROTEIN_KINASE_ATP"/>
    <property type="match status" value="1"/>
</dbReference>
<name>A0ABD3W405_SINWO</name>
<organism evidence="7 8">
    <name type="scientific">Sinanodonta woodiana</name>
    <name type="common">Chinese pond mussel</name>
    <name type="synonym">Anodonta woodiana</name>
    <dbReference type="NCBI Taxonomy" id="1069815"/>
    <lineage>
        <taxon>Eukaryota</taxon>
        <taxon>Metazoa</taxon>
        <taxon>Spiralia</taxon>
        <taxon>Lophotrochozoa</taxon>
        <taxon>Mollusca</taxon>
        <taxon>Bivalvia</taxon>
        <taxon>Autobranchia</taxon>
        <taxon>Heteroconchia</taxon>
        <taxon>Palaeoheterodonta</taxon>
        <taxon>Unionida</taxon>
        <taxon>Unionoidea</taxon>
        <taxon>Unionidae</taxon>
        <taxon>Unioninae</taxon>
        <taxon>Sinanodonta</taxon>
    </lineage>
</organism>
<keyword evidence="2" id="KW-0723">Serine/threonine-protein kinase</keyword>
<evidence type="ECO:0000313" key="7">
    <source>
        <dbReference type="EMBL" id="KAL3868559.1"/>
    </source>
</evidence>
<feature type="binding site" evidence="5">
    <location>
        <position position="532"/>
    </location>
    <ligand>
        <name>ATP</name>
        <dbReference type="ChEBI" id="CHEBI:30616"/>
    </ligand>
</feature>
<dbReference type="Proteomes" id="UP001634394">
    <property type="component" value="Unassembled WGS sequence"/>
</dbReference>
<dbReference type="SUPFAM" id="SSF52540">
    <property type="entry name" value="P-loop containing nucleoside triphosphate hydrolases"/>
    <property type="match status" value="1"/>
</dbReference>
<dbReference type="GO" id="GO:0005524">
    <property type="term" value="F:ATP binding"/>
    <property type="evidence" value="ECO:0007669"/>
    <property type="project" value="UniProtKB-UniRule"/>
</dbReference>
<dbReference type="InterPro" id="IPR017441">
    <property type="entry name" value="Protein_kinase_ATP_BS"/>
</dbReference>
<sequence>MMYFLAHENVEDSSERTAAQKITNTEKSDGIRVTFVDSPGFGDEQETFSNLQSEAMSCDAYIFVINNGSHHGVEKDRLEKMMKTVQESARAANIILNPSSAFFICNKADLVPEDTKETLRGNVLRRLQDIWPGISEQQIFYFSARQAFNEVIHRKITQTYCQFINQICNLVVNAHNLKLEKHCCWLISFLERASALANNCNRYRDFAKQEKDKALEEICSHEINLDRLYKQCSDTLNKIRSNGIINLRNSIKSCLSVKSADICKWSLENIHLQRNNENWSQCKKRLNTEISNRIKTTVMDDSDVSKLLDEYSEVLQTIIDNFHTTKLERSLLRNETMTVTSTWSIIENFIIPLINMIFKFYAGIFWDQHPIVLKYVLPIKDKECDDHDEDNSREDDFESDPVKFMQTLSSSRVKRSMEEPHLTLLASDISETVECVARVLIENIDQGRKTLKEYARAITFGMKISCNNDPFRTIASECHYFYTLNVMQHEIEFSRLSLDTNNMTPVIGEGGFGRVLRGKLQEGSQNITVAAKIIRCFRRQIDDAAVPDDMTIFRECYLMRQLMLKVNVAEDGGFPNFVHYYGSTSTETDDTYELILVMELCDTDLDKQVKSGSLIPNKNIPFPGKVSTKRNTSVSYAIDIALQAAKGLHFVHKNGIVHRDVKPSNFLVRQSSITQMLNGICIVGTRIIDVYSFGLLLWEVWYGEHVFSGVPDDQLRRHLIKKQPAFKKVKPPDPLRNLMNMCWRKKPITRPDMEKVVEELATLIQNWDD</sequence>
<dbReference type="AlphaFoldDB" id="A0ABD3W405"/>
<dbReference type="InterPro" id="IPR008271">
    <property type="entry name" value="Ser/Thr_kinase_AS"/>
</dbReference>
<dbReference type="InterPro" id="IPR027417">
    <property type="entry name" value="P-loop_NTPase"/>
</dbReference>
<dbReference type="EMBL" id="JBJQND010000008">
    <property type="protein sequence ID" value="KAL3868559.1"/>
    <property type="molecule type" value="Genomic_DNA"/>
</dbReference>
<dbReference type="Pfam" id="PF00069">
    <property type="entry name" value="Pkinase"/>
    <property type="match status" value="1"/>
</dbReference>
<reference evidence="7 8" key="1">
    <citation type="submission" date="2024-11" db="EMBL/GenBank/DDBJ databases">
        <title>Chromosome-level genome assembly of the freshwater bivalve Anodonta woodiana.</title>
        <authorList>
            <person name="Chen X."/>
        </authorList>
    </citation>
    <scope>NUCLEOTIDE SEQUENCE [LARGE SCALE GENOMIC DNA]</scope>
    <source>
        <strain evidence="7">MN2024</strain>
        <tissue evidence="7">Gills</tissue>
    </source>
</reference>
<keyword evidence="4 5" id="KW-0067">ATP-binding</keyword>
<evidence type="ECO:0000256" key="2">
    <source>
        <dbReference type="ARBA" id="ARBA00022527"/>
    </source>
</evidence>
<dbReference type="Gene3D" id="1.10.510.10">
    <property type="entry name" value="Transferase(Phosphotransferase) domain 1"/>
    <property type="match status" value="2"/>
</dbReference>
<keyword evidence="2" id="KW-0418">Kinase</keyword>
<dbReference type="PROSITE" id="PS50011">
    <property type="entry name" value="PROTEIN_KINASE_DOM"/>
    <property type="match status" value="1"/>
</dbReference>
<dbReference type="Gene3D" id="3.40.50.300">
    <property type="entry name" value="P-loop containing nucleotide triphosphate hydrolases"/>
    <property type="match status" value="1"/>
</dbReference>
<feature type="domain" description="Protein kinase" evidence="6">
    <location>
        <begin position="501"/>
        <end position="763"/>
    </location>
</feature>
<gene>
    <name evidence="7" type="ORF">ACJMK2_041360</name>
</gene>
<evidence type="ECO:0000256" key="5">
    <source>
        <dbReference type="PROSITE-ProRule" id="PRU10141"/>
    </source>
</evidence>
<evidence type="ECO:0000256" key="4">
    <source>
        <dbReference type="ARBA" id="ARBA00022840"/>
    </source>
</evidence>
<dbReference type="SUPFAM" id="SSF56112">
    <property type="entry name" value="Protein kinase-like (PK-like)"/>
    <property type="match status" value="1"/>
</dbReference>
<dbReference type="PROSITE" id="PS00108">
    <property type="entry name" value="PROTEIN_KINASE_ST"/>
    <property type="match status" value="1"/>
</dbReference>